<feature type="compositionally biased region" description="Basic and acidic residues" evidence="1">
    <location>
        <begin position="66"/>
        <end position="76"/>
    </location>
</feature>
<sequence length="145" mass="15839">MDALIKMLKENGNTHGYSFGASMIAKTIETSPCVTDIARMDRDPNVGSRNQHESSPAPVGANQSPHLDREGGRESETQEDGQDGAGLSEEEEESVSVSHNQGEQSQEDEEHQSGVQGPSTQVFQSHTIKVSKAKKMKNIRVEFKD</sequence>
<evidence type="ECO:0000313" key="3">
    <source>
        <dbReference type="Proteomes" id="UP000823674"/>
    </source>
</evidence>
<feature type="compositionally biased region" description="Acidic residues" evidence="1">
    <location>
        <begin position="77"/>
        <end position="94"/>
    </location>
</feature>
<feature type="compositionally biased region" description="Basic residues" evidence="1">
    <location>
        <begin position="129"/>
        <end position="138"/>
    </location>
</feature>
<proteinExistence type="predicted"/>
<dbReference type="EMBL" id="JADBGQ010000039">
    <property type="protein sequence ID" value="KAG5374203.1"/>
    <property type="molecule type" value="Genomic_DNA"/>
</dbReference>
<dbReference type="Proteomes" id="UP000823674">
    <property type="component" value="Unassembled WGS sequence"/>
</dbReference>
<feature type="region of interest" description="Disordered" evidence="1">
    <location>
        <begin position="35"/>
        <end position="145"/>
    </location>
</feature>
<feature type="compositionally biased region" description="Polar residues" evidence="1">
    <location>
        <begin position="113"/>
        <end position="128"/>
    </location>
</feature>
<gene>
    <name evidence="2" type="primary">SC163g500190.1_BraROA</name>
    <name evidence="2" type="ORF">IGI04_042491</name>
</gene>
<organism evidence="2 3">
    <name type="scientific">Brassica rapa subsp. trilocularis</name>
    <dbReference type="NCBI Taxonomy" id="1813537"/>
    <lineage>
        <taxon>Eukaryota</taxon>
        <taxon>Viridiplantae</taxon>
        <taxon>Streptophyta</taxon>
        <taxon>Embryophyta</taxon>
        <taxon>Tracheophyta</taxon>
        <taxon>Spermatophyta</taxon>
        <taxon>Magnoliopsida</taxon>
        <taxon>eudicotyledons</taxon>
        <taxon>Gunneridae</taxon>
        <taxon>Pentapetalae</taxon>
        <taxon>rosids</taxon>
        <taxon>malvids</taxon>
        <taxon>Brassicales</taxon>
        <taxon>Brassicaceae</taxon>
        <taxon>Brassiceae</taxon>
        <taxon>Brassica</taxon>
    </lineage>
</organism>
<evidence type="ECO:0000256" key="1">
    <source>
        <dbReference type="SAM" id="MobiDB-lite"/>
    </source>
</evidence>
<feature type="non-terminal residue" evidence="2">
    <location>
        <position position="145"/>
    </location>
</feature>
<accession>A0ABQ7KML5</accession>
<reference evidence="2 3" key="1">
    <citation type="submission" date="2021-03" db="EMBL/GenBank/DDBJ databases">
        <authorList>
            <person name="King G.J."/>
            <person name="Bancroft I."/>
            <person name="Baten A."/>
            <person name="Bloomfield J."/>
            <person name="Borpatragohain P."/>
            <person name="He Z."/>
            <person name="Irish N."/>
            <person name="Irwin J."/>
            <person name="Liu K."/>
            <person name="Mauleon R.P."/>
            <person name="Moore J."/>
            <person name="Morris R."/>
            <person name="Ostergaard L."/>
            <person name="Wang B."/>
            <person name="Wells R."/>
        </authorList>
    </citation>
    <scope>NUCLEOTIDE SEQUENCE [LARGE SCALE GENOMIC DNA]</scope>
    <source>
        <strain evidence="2">R-o-18</strain>
        <tissue evidence="2">Leaf</tissue>
    </source>
</reference>
<protein>
    <submittedName>
        <fullName evidence="2">Uncharacterized protein</fullName>
    </submittedName>
</protein>
<keyword evidence="3" id="KW-1185">Reference proteome</keyword>
<comment type="caution">
    <text evidence="2">The sequence shown here is derived from an EMBL/GenBank/DDBJ whole genome shotgun (WGS) entry which is preliminary data.</text>
</comment>
<name>A0ABQ7KML5_BRACM</name>
<evidence type="ECO:0000313" key="2">
    <source>
        <dbReference type="EMBL" id="KAG5374203.1"/>
    </source>
</evidence>